<dbReference type="GO" id="GO:0003887">
    <property type="term" value="F:DNA-directed DNA polymerase activity"/>
    <property type="evidence" value="ECO:0007669"/>
    <property type="project" value="UniProtKB-KW"/>
</dbReference>
<dbReference type="GO" id="GO:0006260">
    <property type="term" value="P:DNA replication"/>
    <property type="evidence" value="ECO:0007669"/>
    <property type="project" value="UniProtKB-KW"/>
</dbReference>
<proteinExistence type="inferred from homology"/>
<dbReference type="PANTHER" id="PTHR31511">
    <property type="entry name" value="PROTEIN CBG23764"/>
    <property type="match status" value="1"/>
</dbReference>
<dbReference type="AlphaFoldDB" id="A0A2Z6REV2"/>
<evidence type="ECO:0000256" key="6">
    <source>
        <dbReference type="ARBA" id="ARBA00022932"/>
    </source>
</evidence>
<keyword evidence="3" id="KW-0808">Transferase</keyword>
<evidence type="ECO:0000256" key="8">
    <source>
        <dbReference type="ARBA" id="ARBA00049244"/>
    </source>
</evidence>
<dbReference type="Proteomes" id="UP000247702">
    <property type="component" value="Unassembled WGS sequence"/>
</dbReference>
<keyword evidence="5" id="KW-0235">DNA replication</keyword>
<sequence>MQALLSENYIDEHLTSSGGEIDKKIEEYLENGSNWILVRIDIVYIEAYTLRRTTGGSYEPTPKKLANKKSTINPDNKGLVDPETNALSEKCLQGALGCYFAYQDGHTDNLERIFQATKYKPYLDVVKLDGIPMPTPICTSIFNKIEEMNPDISINVWGWNEETATPKAEIASKNWDRPYIIDLLALTNIVKSEDTDKYGQKNHFLWIKNIDRLLYGDTAHKEKKHLCRRCTITFPSKKSLDHHREHCFGLGEATQRVKLPVKGVNDFEQFKNYGRMINSPCVIIADFEAENKKSGLINGGKPRLISEQYANSFCYLVHWIDTGDVWGPFLYRGKNATQKFVRRIDQELIEINNVLTIKHERIVTEEDKKKFAEADTCWICKGKFVIDTEEIKRLESKIVSLNEKLEKFDKKSAEYNGIQTTIEKATKAIASEKAKADKVWDHCHITGKFRGSAHNTCNLKLQIEPWKTPIPVVFHNFRGYDSHLVCESVGRSVNAHQIKVIAETFERYKSMKVGQLKYIDSMQFMNNSLANLTKNLGDDHPITSQHFKDFTSGQISLATRKGIYPYDYIDSQDRFLETELPPIHEFHSTLKGKISQEDYHHAQKVWKTFGCKNLGEYHDLYLKIDVLSLADVWTQFRKTCIKYYELDPSHYVSAPSLSWDAMLKKTGVKIELFTDMSMHDFVEKAKRGGISKACKRYFKANNPKMGQAYNPSKPTSWISYVDANNLYGWAMSQFLSIGNYQWEASREYLLKNPAMQKAYLEMVLKAKPNARRGYFLNIKSHFPLKTHDYLRDLPPAVENVAVGKDWLSPYNEELVNNLDGGRFSKTEKLVPHLSLRKDYVIHYLELQYYVKLGMVVDEISEILSFDQTNWLAPYIAFNTEKRQGAKNAFEKDFFKLMNNSVYGKTMENVRKYQDVKLMKCNNERDEKAFLNKINKPNFKYGRQLGPTLIGAHMGKASVTLNKP</sequence>
<dbReference type="EMBL" id="BEXD01002828">
    <property type="protein sequence ID" value="GBB99512.1"/>
    <property type="molecule type" value="Genomic_DNA"/>
</dbReference>
<feature type="non-terminal residue" evidence="10">
    <location>
        <position position="963"/>
    </location>
</feature>
<gene>
    <name evidence="10" type="ORF">RclHR1_35430001</name>
</gene>
<reference evidence="10 11" key="1">
    <citation type="submission" date="2017-11" db="EMBL/GenBank/DDBJ databases">
        <title>The genome of Rhizophagus clarus HR1 reveals common genetic basis of auxotrophy among arbuscular mycorrhizal fungi.</title>
        <authorList>
            <person name="Kobayashi Y."/>
        </authorList>
    </citation>
    <scope>NUCLEOTIDE SEQUENCE [LARGE SCALE GENOMIC DNA]</scope>
    <source>
        <strain evidence="10 11">HR1</strain>
    </source>
</reference>
<keyword evidence="11" id="KW-1185">Reference proteome</keyword>
<evidence type="ECO:0000256" key="4">
    <source>
        <dbReference type="ARBA" id="ARBA00022695"/>
    </source>
</evidence>
<dbReference type="PANTHER" id="PTHR31511:SF12">
    <property type="entry name" value="RHO TERMINATION FACTOR N-TERMINAL DOMAIN-CONTAINING PROTEIN"/>
    <property type="match status" value="1"/>
</dbReference>
<comment type="similarity">
    <text evidence="1">Belongs to the DNA polymerase type-B family.</text>
</comment>
<dbReference type="GO" id="GO:0000166">
    <property type="term" value="F:nucleotide binding"/>
    <property type="evidence" value="ECO:0007669"/>
    <property type="project" value="InterPro"/>
</dbReference>
<evidence type="ECO:0000256" key="1">
    <source>
        <dbReference type="ARBA" id="ARBA00005755"/>
    </source>
</evidence>
<comment type="caution">
    <text evidence="10">The sequence shown here is derived from an EMBL/GenBank/DDBJ whole genome shotgun (WGS) entry which is preliminary data.</text>
</comment>
<evidence type="ECO:0000256" key="2">
    <source>
        <dbReference type="ARBA" id="ARBA00012417"/>
    </source>
</evidence>
<evidence type="ECO:0000259" key="9">
    <source>
        <dbReference type="Pfam" id="PF03175"/>
    </source>
</evidence>
<dbReference type="InterPro" id="IPR043502">
    <property type="entry name" value="DNA/RNA_pol_sf"/>
</dbReference>
<dbReference type="InterPro" id="IPR044925">
    <property type="entry name" value="His-Me_finger_sf"/>
</dbReference>
<dbReference type="Pfam" id="PF03175">
    <property type="entry name" value="DNA_pol_B_2"/>
    <property type="match status" value="1"/>
</dbReference>
<comment type="catalytic activity">
    <reaction evidence="8">
        <text>DNA(n) + a 2'-deoxyribonucleoside 5'-triphosphate = DNA(n+1) + diphosphate</text>
        <dbReference type="Rhea" id="RHEA:22508"/>
        <dbReference type="Rhea" id="RHEA-COMP:17339"/>
        <dbReference type="Rhea" id="RHEA-COMP:17340"/>
        <dbReference type="ChEBI" id="CHEBI:33019"/>
        <dbReference type="ChEBI" id="CHEBI:61560"/>
        <dbReference type="ChEBI" id="CHEBI:173112"/>
        <dbReference type="EC" id="2.7.7.7"/>
    </reaction>
</comment>
<keyword evidence="6" id="KW-0239">DNA-directed DNA polymerase</keyword>
<name>A0A2Z6REV2_9GLOM</name>
<dbReference type="SUPFAM" id="SSF53098">
    <property type="entry name" value="Ribonuclease H-like"/>
    <property type="match status" value="1"/>
</dbReference>
<dbReference type="SUPFAM" id="SSF56672">
    <property type="entry name" value="DNA/RNA polymerases"/>
    <property type="match status" value="1"/>
</dbReference>
<dbReference type="SUPFAM" id="SSF54060">
    <property type="entry name" value="His-Me finger endonucleases"/>
    <property type="match status" value="1"/>
</dbReference>
<keyword evidence="7" id="KW-0238">DNA-binding</keyword>
<protein>
    <recommendedName>
        <fullName evidence="2">DNA-directed DNA polymerase</fullName>
        <ecNumber evidence="2">2.7.7.7</ecNumber>
    </recommendedName>
</protein>
<dbReference type="GO" id="GO:0003677">
    <property type="term" value="F:DNA binding"/>
    <property type="evidence" value="ECO:0007669"/>
    <property type="project" value="UniProtKB-KW"/>
</dbReference>
<evidence type="ECO:0000313" key="10">
    <source>
        <dbReference type="EMBL" id="GBB99512.1"/>
    </source>
</evidence>
<organism evidence="10 11">
    <name type="scientific">Rhizophagus clarus</name>
    <dbReference type="NCBI Taxonomy" id="94130"/>
    <lineage>
        <taxon>Eukaryota</taxon>
        <taxon>Fungi</taxon>
        <taxon>Fungi incertae sedis</taxon>
        <taxon>Mucoromycota</taxon>
        <taxon>Glomeromycotina</taxon>
        <taxon>Glomeromycetes</taxon>
        <taxon>Glomerales</taxon>
        <taxon>Glomeraceae</taxon>
        <taxon>Rhizophagus</taxon>
    </lineage>
</organism>
<dbReference type="EC" id="2.7.7.7" evidence="2"/>
<evidence type="ECO:0000256" key="7">
    <source>
        <dbReference type="ARBA" id="ARBA00023125"/>
    </source>
</evidence>
<keyword evidence="4" id="KW-0548">Nucleotidyltransferase</keyword>
<evidence type="ECO:0000256" key="5">
    <source>
        <dbReference type="ARBA" id="ARBA00022705"/>
    </source>
</evidence>
<dbReference type="InterPro" id="IPR004868">
    <property type="entry name" value="DNA-dir_DNA_pol_B_mt/vir"/>
</dbReference>
<dbReference type="InterPro" id="IPR012337">
    <property type="entry name" value="RNaseH-like_sf"/>
</dbReference>
<evidence type="ECO:0000256" key="3">
    <source>
        <dbReference type="ARBA" id="ARBA00022679"/>
    </source>
</evidence>
<accession>A0A2Z6REV2</accession>
<evidence type="ECO:0000313" key="11">
    <source>
        <dbReference type="Proteomes" id="UP000247702"/>
    </source>
</evidence>
<feature type="domain" description="DNA-directed DNA polymerase family B mitochondria/virus" evidence="9">
    <location>
        <begin position="472"/>
        <end position="697"/>
    </location>
</feature>